<dbReference type="RefSeq" id="WP_343811571.1">
    <property type="nucleotide sequence ID" value="NZ_BAAADS010000009.1"/>
</dbReference>
<dbReference type="InterPro" id="IPR044925">
    <property type="entry name" value="His-Me_finger_sf"/>
</dbReference>
<dbReference type="PANTHER" id="PTHR33607">
    <property type="entry name" value="ENDONUCLEASE-1"/>
    <property type="match status" value="1"/>
</dbReference>
<evidence type="ECO:0000256" key="1">
    <source>
        <dbReference type="ARBA" id="ARBA00022722"/>
    </source>
</evidence>
<sequence length="300" mass="35521">MHLTSQQEERFIPVTTDGQRLDQIITQLTNTQKKIQQDEKNYYDKEKDQQIIDQYYQNINFKNPGNEKLVQALQQLLTETHTNQLDYDPSEYVYPWVDLRPDGSLASVYSGIKRQAEEVLREDYETSLKRKEQMKKVPDDEQKESRLRQIEADFKYNCEHAVPQSWFNERKPMRGDLHHLFTCEPACNSTRSNYPYHDFADYKPKNQSEAACGKADEELFEPAHAKGAVARAMLYFLIRYPDEIEKSHLKGIDTNLLFDWHQKFPPTLYEKHRNLAIYNIQGNRNPFIDFPEKMRVCSLK</sequence>
<evidence type="ECO:0000313" key="3">
    <source>
        <dbReference type="EMBL" id="GAA0599007.1"/>
    </source>
</evidence>
<evidence type="ECO:0008006" key="5">
    <source>
        <dbReference type="Google" id="ProtNLM"/>
    </source>
</evidence>
<dbReference type="InterPro" id="IPR007346">
    <property type="entry name" value="Endonuclease-I"/>
</dbReference>
<gene>
    <name evidence="3" type="ORF">GCM10009001_14060</name>
</gene>
<keyword evidence="4" id="KW-1185">Reference proteome</keyword>
<organism evidence="3 4">
    <name type="scientific">Virgibacillus siamensis</name>
    <dbReference type="NCBI Taxonomy" id="480071"/>
    <lineage>
        <taxon>Bacteria</taxon>
        <taxon>Bacillati</taxon>
        <taxon>Bacillota</taxon>
        <taxon>Bacilli</taxon>
        <taxon>Bacillales</taxon>
        <taxon>Bacillaceae</taxon>
        <taxon>Virgibacillus</taxon>
    </lineage>
</organism>
<keyword evidence="2" id="KW-0378">Hydrolase</keyword>
<name>A0ABP3QXR2_9BACI</name>
<dbReference type="EMBL" id="BAAADS010000009">
    <property type="protein sequence ID" value="GAA0599007.1"/>
    <property type="molecule type" value="Genomic_DNA"/>
</dbReference>
<reference evidence="4" key="1">
    <citation type="journal article" date="2019" name="Int. J. Syst. Evol. Microbiol.">
        <title>The Global Catalogue of Microorganisms (GCM) 10K type strain sequencing project: providing services to taxonomists for standard genome sequencing and annotation.</title>
        <authorList>
            <consortium name="The Broad Institute Genomics Platform"/>
            <consortium name="The Broad Institute Genome Sequencing Center for Infectious Disease"/>
            <person name="Wu L."/>
            <person name="Ma J."/>
        </authorList>
    </citation>
    <scope>NUCLEOTIDE SEQUENCE [LARGE SCALE GENOMIC DNA]</scope>
    <source>
        <strain evidence="4">JCM 15395</strain>
    </source>
</reference>
<dbReference type="SUPFAM" id="SSF54060">
    <property type="entry name" value="His-Me finger endonucleases"/>
    <property type="match status" value="1"/>
</dbReference>
<proteinExistence type="predicted"/>
<accession>A0ABP3QXR2</accession>
<dbReference type="PANTHER" id="PTHR33607:SF2">
    <property type="entry name" value="ENDONUCLEASE-1"/>
    <property type="match status" value="1"/>
</dbReference>
<keyword evidence="1" id="KW-0540">Nuclease</keyword>
<evidence type="ECO:0000313" key="4">
    <source>
        <dbReference type="Proteomes" id="UP001500866"/>
    </source>
</evidence>
<evidence type="ECO:0000256" key="2">
    <source>
        <dbReference type="ARBA" id="ARBA00022801"/>
    </source>
</evidence>
<dbReference type="Proteomes" id="UP001500866">
    <property type="component" value="Unassembled WGS sequence"/>
</dbReference>
<dbReference type="Pfam" id="PF04231">
    <property type="entry name" value="Endonuclease_1"/>
    <property type="match status" value="1"/>
</dbReference>
<protein>
    <recommendedName>
        <fullName evidence="5">Endonuclease I</fullName>
    </recommendedName>
</protein>
<comment type="caution">
    <text evidence="3">The sequence shown here is derived from an EMBL/GenBank/DDBJ whole genome shotgun (WGS) entry which is preliminary data.</text>
</comment>